<dbReference type="CDD" id="cd00592">
    <property type="entry name" value="HTH_MerR-like"/>
    <property type="match status" value="1"/>
</dbReference>
<dbReference type="AlphaFoldDB" id="A0A0B3VZW4"/>
<dbReference type="Pfam" id="PF13411">
    <property type="entry name" value="MerR_1"/>
    <property type="match status" value="1"/>
</dbReference>
<dbReference type="InterPro" id="IPR029442">
    <property type="entry name" value="GyrI-like"/>
</dbReference>
<evidence type="ECO:0000256" key="3">
    <source>
        <dbReference type="ARBA" id="ARBA00023125"/>
    </source>
</evidence>
<dbReference type="GO" id="GO:0003700">
    <property type="term" value="F:DNA-binding transcription factor activity"/>
    <property type="evidence" value="ECO:0007669"/>
    <property type="project" value="InterPro"/>
</dbReference>
<organism evidence="7 8">
    <name type="scientific">Terrisporobacter othiniensis</name>
    <dbReference type="NCBI Taxonomy" id="1577792"/>
    <lineage>
        <taxon>Bacteria</taxon>
        <taxon>Bacillati</taxon>
        <taxon>Bacillota</taxon>
        <taxon>Clostridia</taxon>
        <taxon>Peptostreptococcales</taxon>
        <taxon>Peptostreptococcaceae</taxon>
        <taxon>Terrisporobacter</taxon>
    </lineage>
</organism>
<feature type="domain" description="HTH merR-type" evidence="6">
    <location>
        <begin position="4"/>
        <end position="72"/>
    </location>
</feature>
<evidence type="ECO:0000313" key="8">
    <source>
        <dbReference type="Proteomes" id="UP000031189"/>
    </source>
</evidence>
<name>A0A0B3VZW4_9FIRM</name>
<dbReference type="Pfam" id="PF06445">
    <property type="entry name" value="GyrI-like"/>
    <property type="match status" value="1"/>
</dbReference>
<dbReference type="SUPFAM" id="SSF55136">
    <property type="entry name" value="Probable bacterial effector-binding domain"/>
    <property type="match status" value="1"/>
</dbReference>
<keyword evidence="1" id="KW-0678">Repressor</keyword>
<dbReference type="PANTHER" id="PTHR30204:SF69">
    <property type="entry name" value="MERR-FAMILY TRANSCRIPTIONAL REGULATOR"/>
    <property type="match status" value="1"/>
</dbReference>
<evidence type="ECO:0000256" key="1">
    <source>
        <dbReference type="ARBA" id="ARBA00022491"/>
    </source>
</evidence>
<evidence type="ECO:0000259" key="6">
    <source>
        <dbReference type="PROSITE" id="PS50937"/>
    </source>
</evidence>
<dbReference type="Gene3D" id="3.20.80.10">
    <property type="entry name" value="Regulatory factor, effector binding domain"/>
    <property type="match status" value="1"/>
</dbReference>
<dbReference type="RefSeq" id="WP_039678440.1">
    <property type="nucleotide sequence ID" value="NZ_JAWGXO010000001.1"/>
</dbReference>
<dbReference type="SUPFAM" id="SSF46955">
    <property type="entry name" value="Putative DNA-binding domain"/>
    <property type="match status" value="1"/>
</dbReference>
<dbReference type="OrthoDB" id="9773308at2"/>
<dbReference type="InterPro" id="IPR009061">
    <property type="entry name" value="DNA-bd_dom_put_sf"/>
</dbReference>
<dbReference type="GO" id="GO:0003677">
    <property type="term" value="F:DNA binding"/>
    <property type="evidence" value="ECO:0007669"/>
    <property type="project" value="UniProtKB-KW"/>
</dbReference>
<reference evidence="7 8" key="1">
    <citation type="submission" date="2014-12" db="EMBL/GenBank/DDBJ databases">
        <title>Draft genome sequence of Terrisporobacter sp. 08-306576, isolated from the blood culture of a bacteremia patient.</title>
        <authorList>
            <person name="Lund L.C."/>
            <person name="Sydenham T.V."/>
            <person name="Hogh S.V."/>
            <person name="Skov M.N."/>
            <person name="Kemp M."/>
            <person name="Justesen U.S."/>
        </authorList>
    </citation>
    <scope>NUCLEOTIDE SEQUENCE [LARGE SCALE GENOMIC DNA]</scope>
    <source>
        <strain evidence="7 8">08-306576</strain>
    </source>
</reference>
<keyword evidence="3" id="KW-0238">DNA-binding</keyword>
<dbReference type="Gene3D" id="1.10.1660.10">
    <property type="match status" value="1"/>
</dbReference>
<keyword evidence="8" id="KW-1185">Reference proteome</keyword>
<proteinExistence type="predicted"/>
<dbReference type="PANTHER" id="PTHR30204">
    <property type="entry name" value="REDOX-CYCLING DRUG-SENSING TRANSCRIPTIONAL ACTIVATOR SOXR"/>
    <property type="match status" value="1"/>
</dbReference>
<evidence type="ECO:0000256" key="5">
    <source>
        <dbReference type="SAM" id="Coils"/>
    </source>
</evidence>
<dbReference type="SMART" id="SM00871">
    <property type="entry name" value="AraC_E_bind"/>
    <property type="match status" value="1"/>
</dbReference>
<dbReference type="InterPro" id="IPR010499">
    <property type="entry name" value="AraC_E-bd"/>
</dbReference>
<evidence type="ECO:0000256" key="2">
    <source>
        <dbReference type="ARBA" id="ARBA00023015"/>
    </source>
</evidence>
<dbReference type="PROSITE" id="PS50937">
    <property type="entry name" value="HTH_MERR_2"/>
    <property type="match status" value="1"/>
</dbReference>
<accession>A0A0B3VZW4</accession>
<dbReference type="Proteomes" id="UP000031189">
    <property type="component" value="Unassembled WGS sequence"/>
</dbReference>
<keyword evidence="4" id="KW-0804">Transcription</keyword>
<protein>
    <submittedName>
        <fullName evidence="7">MerR family transcriptional regulator</fullName>
    </submittedName>
</protein>
<sequence length="269" mass="31729">MKDYYKIGEISEMYDMSRDSLMYYEKLGIIKPTRDDNGYRLYSVSDIWRLNLIKELKSLGFSFKMIKEYLENRDLNSTNKLLENGITLLDDQILKLLKQKENMRKRMESIENTAKNSNLNNIELSYLKKRKGLILNGQIKRDEDFDLLIQKLQKDHNNKFGILGNNNVGSLFNMNSIEKGITTDFEAVFCLLKDNAKDYNIVFEEGYYVTLTYSGDYVNNKEHIQHMFDFINENKLIITGNPMEIYKIDIHETENKDEFITEIQIPIKC</sequence>
<keyword evidence="2" id="KW-0805">Transcription regulation</keyword>
<gene>
    <name evidence="7" type="ORF">QX51_03045</name>
</gene>
<dbReference type="STRING" id="1577792.QX51_03045"/>
<evidence type="ECO:0000313" key="7">
    <source>
        <dbReference type="EMBL" id="KHS58404.1"/>
    </source>
</evidence>
<dbReference type="EMBL" id="JWHR01000037">
    <property type="protein sequence ID" value="KHS58404.1"/>
    <property type="molecule type" value="Genomic_DNA"/>
</dbReference>
<dbReference type="InterPro" id="IPR047057">
    <property type="entry name" value="MerR_fam"/>
</dbReference>
<dbReference type="SMART" id="SM00422">
    <property type="entry name" value="HTH_MERR"/>
    <property type="match status" value="1"/>
</dbReference>
<keyword evidence="5" id="KW-0175">Coiled coil</keyword>
<dbReference type="InterPro" id="IPR011256">
    <property type="entry name" value="Reg_factor_effector_dom_sf"/>
</dbReference>
<dbReference type="InterPro" id="IPR000551">
    <property type="entry name" value="MerR-type_HTH_dom"/>
</dbReference>
<feature type="coiled-coil region" evidence="5">
    <location>
        <begin position="86"/>
        <end position="120"/>
    </location>
</feature>
<evidence type="ECO:0000256" key="4">
    <source>
        <dbReference type="ARBA" id="ARBA00023163"/>
    </source>
</evidence>
<comment type="caution">
    <text evidence="7">The sequence shown here is derived from an EMBL/GenBank/DDBJ whole genome shotgun (WGS) entry which is preliminary data.</text>
</comment>